<reference evidence="2" key="1">
    <citation type="journal article" date="2019" name="Int. J. Syst. Evol. Microbiol.">
        <title>The Global Catalogue of Microorganisms (GCM) 10K type strain sequencing project: providing services to taxonomists for standard genome sequencing and annotation.</title>
        <authorList>
            <consortium name="The Broad Institute Genomics Platform"/>
            <consortium name="The Broad Institute Genome Sequencing Center for Infectious Disease"/>
            <person name="Wu L."/>
            <person name="Ma J."/>
        </authorList>
    </citation>
    <scope>NUCLEOTIDE SEQUENCE [LARGE SCALE GENOMIC DNA]</scope>
    <source>
        <strain evidence="2">KCTC 42217</strain>
    </source>
</reference>
<evidence type="ECO:0000313" key="1">
    <source>
        <dbReference type="EMBL" id="MFD2163310.1"/>
    </source>
</evidence>
<protein>
    <submittedName>
        <fullName evidence="1">Uncharacterized protein</fullName>
    </submittedName>
</protein>
<organism evidence="1 2">
    <name type="scientific">Paradesertivirga mongoliensis</name>
    <dbReference type="NCBI Taxonomy" id="2100740"/>
    <lineage>
        <taxon>Bacteria</taxon>
        <taxon>Pseudomonadati</taxon>
        <taxon>Bacteroidota</taxon>
        <taxon>Sphingobacteriia</taxon>
        <taxon>Sphingobacteriales</taxon>
        <taxon>Sphingobacteriaceae</taxon>
        <taxon>Paradesertivirga</taxon>
    </lineage>
</organism>
<dbReference type="RefSeq" id="WP_255901096.1">
    <property type="nucleotide sequence ID" value="NZ_JAFMZO010000002.1"/>
</dbReference>
<dbReference type="Proteomes" id="UP001597387">
    <property type="component" value="Unassembled WGS sequence"/>
</dbReference>
<comment type="caution">
    <text evidence="1">The sequence shown here is derived from an EMBL/GenBank/DDBJ whole genome shotgun (WGS) entry which is preliminary data.</text>
</comment>
<sequence>MKPFKHQFINDTRLFEVCRDIKGKDELYSVFEVHLNGSHFEYLYKNNATGEYSSTPESLLTAEEIIGLGEVIDEKLIGQDI</sequence>
<name>A0ABW4ZN03_9SPHI</name>
<dbReference type="EMBL" id="JBHUHZ010000002">
    <property type="protein sequence ID" value="MFD2163310.1"/>
    <property type="molecule type" value="Genomic_DNA"/>
</dbReference>
<evidence type="ECO:0000313" key="2">
    <source>
        <dbReference type="Proteomes" id="UP001597387"/>
    </source>
</evidence>
<keyword evidence="2" id="KW-1185">Reference proteome</keyword>
<accession>A0ABW4ZN03</accession>
<proteinExistence type="predicted"/>
<gene>
    <name evidence="1" type="ORF">ACFSJU_12965</name>
</gene>